<dbReference type="InterPro" id="IPR036047">
    <property type="entry name" value="F-box-like_dom_sf"/>
</dbReference>
<accession>A0A078GQW5</accession>
<dbReference type="CDD" id="cd22157">
    <property type="entry name" value="F-box_AtFBW1-like"/>
    <property type="match status" value="1"/>
</dbReference>
<dbReference type="Pfam" id="PF07734">
    <property type="entry name" value="FBA_1"/>
    <property type="match status" value="1"/>
</dbReference>
<dbReference type="Pfam" id="PF00646">
    <property type="entry name" value="F-box"/>
    <property type="match status" value="1"/>
</dbReference>
<organism evidence="2 3">
    <name type="scientific">Brassica napus</name>
    <name type="common">Rape</name>
    <dbReference type="NCBI Taxonomy" id="3708"/>
    <lineage>
        <taxon>Eukaryota</taxon>
        <taxon>Viridiplantae</taxon>
        <taxon>Streptophyta</taxon>
        <taxon>Embryophyta</taxon>
        <taxon>Tracheophyta</taxon>
        <taxon>Spermatophyta</taxon>
        <taxon>Magnoliopsida</taxon>
        <taxon>eudicotyledons</taxon>
        <taxon>Gunneridae</taxon>
        <taxon>Pentapetalae</taxon>
        <taxon>rosids</taxon>
        <taxon>malvids</taxon>
        <taxon>Brassicales</taxon>
        <taxon>Brassicaceae</taxon>
        <taxon>Brassiceae</taxon>
        <taxon>Brassica</taxon>
    </lineage>
</organism>
<dbReference type="SUPFAM" id="SSF81383">
    <property type="entry name" value="F-box domain"/>
    <property type="match status" value="1"/>
</dbReference>
<dbReference type="Proteomes" id="UP000028999">
    <property type="component" value="Unassembled WGS sequence"/>
</dbReference>
<feature type="domain" description="F-box" evidence="1">
    <location>
        <begin position="1"/>
        <end position="44"/>
    </location>
</feature>
<keyword evidence="3" id="KW-1185">Reference proteome</keyword>
<dbReference type="AlphaFoldDB" id="A0A078GQW5"/>
<evidence type="ECO:0000259" key="1">
    <source>
        <dbReference type="PROSITE" id="PS50181"/>
    </source>
</evidence>
<dbReference type="OMA" id="NIFSHQH"/>
<evidence type="ECO:0000313" key="3">
    <source>
        <dbReference type="Proteomes" id="UP000028999"/>
    </source>
</evidence>
<dbReference type="SMART" id="SM00256">
    <property type="entry name" value="FBOX"/>
    <property type="match status" value="1"/>
</dbReference>
<dbReference type="Gramene" id="CDY28935">
    <property type="protein sequence ID" value="CDY28935"/>
    <property type="gene ID" value="GSBRNA2T00041636001"/>
</dbReference>
<gene>
    <name evidence="2" type="primary">BnaA02g25410D</name>
    <name evidence="2" type="ORF">GSBRNA2T00041636001</name>
</gene>
<dbReference type="InterPro" id="IPR001810">
    <property type="entry name" value="F-box_dom"/>
</dbReference>
<dbReference type="PaxDb" id="3708-A0A078GQW5"/>
<dbReference type="NCBIfam" id="TIGR01640">
    <property type="entry name" value="F_box_assoc_1"/>
    <property type="match status" value="1"/>
</dbReference>
<dbReference type="PROSITE" id="PS50181">
    <property type="entry name" value="FBOX"/>
    <property type="match status" value="1"/>
</dbReference>
<protein>
    <submittedName>
        <fullName evidence="2">BnaA02g25410D protein</fullName>
    </submittedName>
</protein>
<proteinExistence type="predicted"/>
<reference evidence="2 3" key="1">
    <citation type="journal article" date="2014" name="Science">
        <title>Plant genetics. Early allopolyploid evolution in the post-Neolithic Brassica napus oilseed genome.</title>
        <authorList>
            <person name="Chalhoub B."/>
            <person name="Denoeud F."/>
            <person name="Liu S."/>
            <person name="Parkin I.A."/>
            <person name="Tang H."/>
            <person name="Wang X."/>
            <person name="Chiquet J."/>
            <person name="Belcram H."/>
            <person name="Tong C."/>
            <person name="Samans B."/>
            <person name="Correa M."/>
            <person name="Da Silva C."/>
            <person name="Just J."/>
            <person name="Falentin C."/>
            <person name="Koh C.S."/>
            <person name="Le Clainche I."/>
            <person name="Bernard M."/>
            <person name="Bento P."/>
            <person name="Noel B."/>
            <person name="Labadie K."/>
            <person name="Alberti A."/>
            <person name="Charles M."/>
            <person name="Arnaud D."/>
            <person name="Guo H."/>
            <person name="Daviaud C."/>
            <person name="Alamery S."/>
            <person name="Jabbari K."/>
            <person name="Zhao M."/>
            <person name="Edger P.P."/>
            <person name="Chelaifa H."/>
            <person name="Tack D."/>
            <person name="Lassalle G."/>
            <person name="Mestiri I."/>
            <person name="Schnel N."/>
            <person name="Le Paslier M.C."/>
            <person name="Fan G."/>
            <person name="Renault V."/>
            <person name="Bayer P.E."/>
            <person name="Golicz A.A."/>
            <person name="Manoli S."/>
            <person name="Lee T.H."/>
            <person name="Thi V.H."/>
            <person name="Chalabi S."/>
            <person name="Hu Q."/>
            <person name="Fan C."/>
            <person name="Tollenaere R."/>
            <person name="Lu Y."/>
            <person name="Battail C."/>
            <person name="Shen J."/>
            <person name="Sidebottom C.H."/>
            <person name="Wang X."/>
            <person name="Canaguier A."/>
            <person name="Chauveau A."/>
            <person name="Berard A."/>
            <person name="Deniot G."/>
            <person name="Guan M."/>
            <person name="Liu Z."/>
            <person name="Sun F."/>
            <person name="Lim Y.P."/>
            <person name="Lyons E."/>
            <person name="Town C.D."/>
            <person name="Bancroft I."/>
            <person name="Wang X."/>
            <person name="Meng J."/>
            <person name="Ma J."/>
            <person name="Pires J.C."/>
            <person name="King G.J."/>
            <person name="Brunel D."/>
            <person name="Delourme R."/>
            <person name="Renard M."/>
            <person name="Aury J.M."/>
            <person name="Adams K.L."/>
            <person name="Batley J."/>
            <person name="Snowdon R.J."/>
            <person name="Tost J."/>
            <person name="Edwards D."/>
            <person name="Zhou Y."/>
            <person name="Hua W."/>
            <person name="Sharpe A.G."/>
            <person name="Paterson A.H."/>
            <person name="Guan C."/>
            <person name="Wincker P."/>
        </authorList>
    </citation>
    <scope>NUCLEOTIDE SEQUENCE [LARGE SCALE GENOMIC DNA]</scope>
    <source>
        <strain evidence="3">cv. Darmor-bzh</strain>
    </source>
</reference>
<sequence length="231" mass="27058">MSDLPKELVEEILSKIPVTCMRSVRLTCKKWNALSKTRSFVEKHIGEETSRKSSVIMTMNQKVYLLGVSFKTRNKKFFICFDFTEERLGSRLSFPFDSYFEDIVILSNFGEEQIAVLFKKWGKFEMKIWVTSKINPTTVSWSKFLEVDMRPFITGCNHVFTQSRGFFIDEEKKVVVVFGRHEFDDTRKIAYIIGEDGYFRKVDLGEDTNIFSHQHVRSYVPSSVHINHPFC</sequence>
<evidence type="ECO:0000313" key="2">
    <source>
        <dbReference type="EMBL" id="CDY28935.1"/>
    </source>
</evidence>
<dbReference type="Gene3D" id="1.20.1280.50">
    <property type="match status" value="1"/>
</dbReference>
<dbReference type="EMBL" id="LK032228">
    <property type="protein sequence ID" value="CDY28935.1"/>
    <property type="molecule type" value="Genomic_DNA"/>
</dbReference>
<dbReference type="InterPro" id="IPR017451">
    <property type="entry name" value="F-box-assoc_interact_dom"/>
</dbReference>
<dbReference type="InterPro" id="IPR006527">
    <property type="entry name" value="F-box-assoc_dom_typ1"/>
</dbReference>
<name>A0A078GQW5_BRANA</name>